<dbReference type="GO" id="GO:0005634">
    <property type="term" value="C:nucleus"/>
    <property type="evidence" value="ECO:0007669"/>
    <property type="project" value="UniProtKB-SubCell"/>
</dbReference>
<keyword evidence="4" id="KW-1185">Reference proteome</keyword>
<organism evidence="3 4">
    <name type="scientific">Rhamnusium bicolor</name>
    <dbReference type="NCBI Taxonomy" id="1586634"/>
    <lineage>
        <taxon>Eukaryota</taxon>
        <taxon>Metazoa</taxon>
        <taxon>Ecdysozoa</taxon>
        <taxon>Arthropoda</taxon>
        <taxon>Hexapoda</taxon>
        <taxon>Insecta</taxon>
        <taxon>Pterygota</taxon>
        <taxon>Neoptera</taxon>
        <taxon>Endopterygota</taxon>
        <taxon>Coleoptera</taxon>
        <taxon>Polyphaga</taxon>
        <taxon>Cucujiformia</taxon>
        <taxon>Chrysomeloidea</taxon>
        <taxon>Cerambycidae</taxon>
        <taxon>Lepturinae</taxon>
        <taxon>Rhagiini</taxon>
        <taxon>Rhamnusium</taxon>
    </lineage>
</organism>
<feature type="domain" description="HTH psq-type" evidence="2">
    <location>
        <begin position="426"/>
        <end position="465"/>
    </location>
</feature>
<dbReference type="GO" id="GO:0003677">
    <property type="term" value="F:DNA binding"/>
    <property type="evidence" value="ECO:0007669"/>
    <property type="project" value="InterPro"/>
</dbReference>
<comment type="caution">
    <text evidence="3">The sequence shown here is derived from an EMBL/GenBank/DDBJ whole genome shotgun (WGS) entry which is preliminary data.</text>
</comment>
<comment type="subcellular location">
    <subcellularLocation>
        <location evidence="1">Nucleus</location>
    </subcellularLocation>
</comment>
<reference evidence="3" key="1">
    <citation type="journal article" date="2023" name="Insect Mol. Biol.">
        <title>Genome sequencing provides insights into the evolution of gene families encoding plant cell wall-degrading enzymes in longhorned beetles.</title>
        <authorList>
            <person name="Shin N.R."/>
            <person name="Okamura Y."/>
            <person name="Kirsch R."/>
            <person name="Pauchet Y."/>
        </authorList>
    </citation>
    <scope>NUCLEOTIDE SEQUENCE</scope>
    <source>
        <strain evidence="3">RBIC_L_NR</strain>
    </source>
</reference>
<dbReference type="PANTHER" id="PTHR33480:SF1">
    <property type="entry name" value="TYR RECOMBINASE DOMAIN-CONTAINING PROTEIN"/>
    <property type="match status" value="1"/>
</dbReference>
<accession>A0AAV8YLJ0</accession>
<protein>
    <recommendedName>
        <fullName evidence="2">HTH psq-type domain-containing protein</fullName>
    </recommendedName>
</protein>
<evidence type="ECO:0000313" key="3">
    <source>
        <dbReference type="EMBL" id="KAJ8952535.1"/>
    </source>
</evidence>
<dbReference type="SUPFAM" id="SSF46689">
    <property type="entry name" value="Homeodomain-like"/>
    <property type="match status" value="1"/>
</dbReference>
<dbReference type="Gene3D" id="3.30.70.1820">
    <property type="entry name" value="L1 transposable element, RRM domain"/>
    <property type="match status" value="1"/>
</dbReference>
<dbReference type="AlphaFoldDB" id="A0AAV8YLJ0"/>
<evidence type="ECO:0000259" key="2">
    <source>
        <dbReference type="Pfam" id="PF05225"/>
    </source>
</evidence>
<dbReference type="InterPro" id="IPR009057">
    <property type="entry name" value="Homeodomain-like_sf"/>
</dbReference>
<gene>
    <name evidence="3" type="ORF">NQ314_007518</name>
</gene>
<dbReference type="Pfam" id="PF05225">
    <property type="entry name" value="HTH_psq"/>
    <property type="match status" value="1"/>
</dbReference>
<dbReference type="PANTHER" id="PTHR33480">
    <property type="entry name" value="SET DOMAIN-CONTAINING PROTEIN-RELATED"/>
    <property type="match status" value="1"/>
</dbReference>
<evidence type="ECO:0000256" key="1">
    <source>
        <dbReference type="ARBA" id="ARBA00004123"/>
    </source>
</evidence>
<sequence length="589" mass="67726">MERASILYTYIYTDIQPKKAGEVERITIEDFKTYQSIDDNDDPDLFNSLSADYQQSAKNYIRCVIRGKKARGVPVLLSKFQFHCAQLILKFRTEAGVAENNPYLFGVPGKLTQTHLRACDLMRSSVVTLTICLVLQTLFLIVAELSRLNQNENFVLMEDLPQTEPNDSWCNTSETQYGRNRCEQEQDKENDENLINPVLKVFNENLNISCHENDIRDLHRIGRKITEERPRPITIEVMNYKLKNEILNNARKLKSTGLYLTREYSSDEYQGRTFLFGQLKIAKEKYPESNIKNNTLIVNGEKYTRKQLEEISIDTRLNIKQGQANLPLDSTGDTHNNPRAVNRIRQKFSETLPKDKKKQLKLKELFTEAASDFFKEHIIAGDLPSMVECSKIIEANPALQNRTPTQLKAWVANQMKRKTNKPSNNPDNLKRALFEIQEGRMSVRMASREFGVRKTTLQDHKSGKVPQVPKKTCPQSLLTIEGEKKLVDWVINLAECGFPVKKLDLLETRWYSNFLKRHPIISLREAESVNKAHAIISEEGIRAWFCDLKKYLLNTKNEDILEDPDRILNGDEAGFSLDPKTGKVLAPRG</sequence>
<evidence type="ECO:0000313" key="4">
    <source>
        <dbReference type="Proteomes" id="UP001162156"/>
    </source>
</evidence>
<dbReference type="InterPro" id="IPR007889">
    <property type="entry name" value="HTH_Psq"/>
</dbReference>
<dbReference type="Gene3D" id="1.10.10.60">
    <property type="entry name" value="Homeodomain-like"/>
    <property type="match status" value="1"/>
</dbReference>
<dbReference type="Proteomes" id="UP001162156">
    <property type="component" value="Unassembled WGS sequence"/>
</dbReference>
<dbReference type="EMBL" id="JANEYF010002022">
    <property type="protein sequence ID" value="KAJ8952535.1"/>
    <property type="molecule type" value="Genomic_DNA"/>
</dbReference>
<proteinExistence type="predicted"/>
<name>A0AAV8YLJ0_9CUCU</name>